<sequence length="226" mass="25413">MKTIVIIPARGGSKRLPEKNILDFGGTPLLAHSINYALANSTIVDDIYVSTDDVTIKEIALKYGAKVIDRPADLAGDFEPTVTALKHSLETINDNTIENVILLQTTNPLRPVNLLQDCFEVFIKENCRSLFTVTQSHKKLGTIAANRFEPFNYKIGQRSQDLEPLFFENGLLYITKANSILDNKIITEDAYPFIVNHIFGEIDIDTKNDFDYATNLLKTIKISYEN</sequence>
<dbReference type="PANTHER" id="PTHR21485:SF6">
    <property type="entry name" value="N-ACYLNEURAMINATE CYTIDYLYLTRANSFERASE-RELATED"/>
    <property type="match status" value="1"/>
</dbReference>
<keyword evidence="2" id="KW-1185">Reference proteome</keyword>
<gene>
    <name evidence="1" type="ORF">SAMN05444372_102305</name>
</gene>
<dbReference type="InterPro" id="IPR029044">
    <property type="entry name" value="Nucleotide-diphossugar_trans"/>
</dbReference>
<evidence type="ECO:0000313" key="2">
    <source>
        <dbReference type="Proteomes" id="UP000184020"/>
    </source>
</evidence>
<dbReference type="PANTHER" id="PTHR21485">
    <property type="entry name" value="HAD SUPERFAMILY MEMBERS CMAS AND KDSC"/>
    <property type="match status" value="1"/>
</dbReference>
<dbReference type="Pfam" id="PF02348">
    <property type="entry name" value="CTP_transf_3"/>
    <property type="match status" value="1"/>
</dbReference>
<dbReference type="InterPro" id="IPR003329">
    <property type="entry name" value="Cytidylyl_trans"/>
</dbReference>
<dbReference type="Proteomes" id="UP000184020">
    <property type="component" value="Unassembled WGS sequence"/>
</dbReference>
<keyword evidence="1" id="KW-0808">Transferase</keyword>
<dbReference type="GO" id="GO:0008781">
    <property type="term" value="F:N-acylneuraminate cytidylyltransferase activity"/>
    <property type="evidence" value="ECO:0007669"/>
    <property type="project" value="TreeGrafter"/>
</dbReference>
<dbReference type="OrthoDB" id="9805604at2"/>
<dbReference type="STRING" id="229205.SAMN05444372_102305"/>
<keyword evidence="1" id="KW-0548">Nucleotidyltransferase</keyword>
<accession>A0A1M5H5V4</accession>
<dbReference type="EMBL" id="FQWF01000002">
    <property type="protein sequence ID" value="SHG11390.1"/>
    <property type="molecule type" value="Genomic_DNA"/>
</dbReference>
<dbReference type="AlphaFoldDB" id="A0A1M5H5V4"/>
<evidence type="ECO:0000313" key="1">
    <source>
        <dbReference type="EMBL" id="SHG11390.1"/>
    </source>
</evidence>
<dbReference type="InterPro" id="IPR050793">
    <property type="entry name" value="CMP-NeuNAc_synthase"/>
</dbReference>
<reference evidence="2" key="1">
    <citation type="submission" date="2016-11" db="EMBL/GenBank/DDBJ databases">
        <authorList>
            <person name="Varghese N."/>
            <person name="Submissions S."/>
        </authorList>
    </citation>
    <scope>NUCLEOTIDE SEQUENCE [LARGE SCALE GENOMIC DNA]</scope>
    <source>
        <strain evidence="2">DSM 17659</strain>
    </source>
</reference>
<dbReference type="CDD" id="cd02513">
    <property type="entry name" value="CMP-NeuAc_Synthase"/>
    <property type="match status" value="1"/>
</dbReference>
<dbReference type="SUPFAM" id="SSF53448">
    <property type="entry name" value="Nucleotide-diphospho-sugar transferases"/>
    <property type="match status" value="1"/>
</dbReference>
<dbReference type="Gene3D" id="3.90.550.10">
    <property type="entry name" value="Spore Coat Polysaccharide Biosynthesis Protein SpsA, Chain A"/>
    <property type="match status" value="1"/>
</dbReference>
<protein>
    <submittedName>
        <fullName evidence="1">N-acylneuraminate cytidylyltransferase</fullName>
    </submittedName>
</protein>
<proteinExistence type="predicted"/>
<dbReference type="RefSeq" id="WP_073017273.1">
    <property type="nucleotide sequence ID" value="NZ_FQWF01000002.1"/>
</dbReference>
<name>A0A1M5H5V4_9FLAO</name>
<organism evidence="1 2">
    <name type="scientific">Flavobacterium micromati</name>
    <dbReference type="NCBI Taxonomy" id="229205"/>
    <lineage>
        <taxon>Bacteria</taxon>
        <taxon>Pseudomonadati</taxon>
        <taxon>Bacteroidota</taxon>
        <taxon>Flavobacteriia</taxon>
        <taxon>Flavobacteriales</taxon>
        <taxon>Flavobacteriaceae</taxon>
        <taxon>Flavobacterium</taxon>
    </lineage>
</organism>